<organism evidence="1 2">
    <name type="scientific">Stenotrophomonas phage BUCT598</name>
    <dbReference type="NCBI Taxonomy" id="2834253"/>
    <lineage>
        <taxon>Viruses</taxon>
        <taxon>Duplodnaviria</taxon>
        <taxon>Heunggongvirae</taxon>
        <taxon>Uroviricota</taxon>
        <taxon>Caudoviricetes</taxon>
        <taxon>Autographivirales</taxon>
        <taxon>Autonotataviridae</taxon>
        <taxon>Gujervirinae</taxon>
        <taxon>Smasvirus</taxon>
        <taxon>Smasvirus BUCT598</taxon>
    </lineage>
</organism>
<sequence length="85" mass="9598">MPITVNRTEDVSRKLLSPLELVAGNAYRRAGATEGANYRDVIVVKHVDNDNERYILDLKDFRLSPPAHNSLVGLRFYESDIIINA</sequence>
<accession>A0A8F2F4H9</accession>
<name>A0A8F2F4H9_9CAUD</name>
<evidence type="ECO:0000313" key="2">
    <source>
        <dbReference type="Proteomes" id="UP000693765"/>
    </source>
</evidence>
<evidence type="ECO:0000313" key="1">
    <source>
        <dbReference type="EMBL" id="QWT56558.1"/>
    </source>
</evidence>
<dbReference type="EMBL" id="MW831865">
    <property type="protein sequence ID" value="QWT56558.1"/>
    <property type="molecule type" value="Genomic_DNA"/>
</dbReference>
<dbReference type="Proteomes" id="UP000693765">
    <property type="component" value="Segment"/>
</dbReference>
<protein>
    <submittedName>
        <fullName evidence="1">Uncharacterized protein</fullName>
    </submittedName>
</protein>
<reference evidence="1" key="1">
    <citation type="submission" date="2021-03" db="EMBL/GenBank/DDBJ databases">
        <authorList>
            <person name="Tong Y."/>
            <person name="Zhang W."/>
            <person name="Tian F."/>
            <person name="Li J."/>
            <person name="He X."/>
        </authorList>
    </citation>
    <scope>NUCLEOTIDE SEQUENCE</scope>
</reference>
<proteinExistence type="predicted"/>
<keyword evidence="2" id="KW-1185">Reference proteome</keyword>